<feature type="compositionally biased region" description="Polar residues" evidence="1">
    <location>
        <begin position="128"/>
        <end position="137"/>
    </location>
</feature>
<dbReference type="Gene3D" id="3.30.420.610">
    <property type="entry name" value="LOTUS domain-like"/>
    <property type="match status" value="1"/>
</dbReference>
<feature type="region of interest" description="Disordered" evidence="1">
    <location>
        <begin position="33"/>
        <end position="59"/>
    </location>
</feature>
<feature type="compositionally biased region" description="Pro residues" evidence="1">
    <location>
        <begin position="281"/>
        <end position="293"/>
    </location>
</feature>
<evidence type="ECO:0000313" key="4">
    <source>
        <dbReference type="Proteomes" id="UP000041254"/>
    </source>
</evidence>
<dbReference type="PROSITE" id="PS51644">
    <property type="entry name" value="HTH_OST"/>
    <property type="match status" value="1"/>
</dbReference>
<dbReference type="Pfam" id="PF14418">
    <property type="entry name" value="OHA"/>
    <property type="match status" value="1"/>
</dbReference>
<evidence type="ECO:0000313" key="3">
    <source>
        <dbReference type="EMBL" id="CEL97678.1"/>
    </source>
</evidence>
<feature type="compositionally biased region" description="Low complexity" evidence="1">
    <location>
        <begin position="33"/>
        <end position="56"/>
    </location>
</feature>
<dbReference type="InterPro" id="IPR056022">
    <property type="entry name" value="DUF7602"/>
</dbReference>
<evidence type="ECO:0000256" key="1">
    <source>
        <dbReference type="SAM" id="MobiDB-lite"/>
    </source>
</evidence>
<dbReference type="AlphaFoldDB" id="A0A0G4ELI3"/>
<dbReference type="Pfam" id="PF24549">
    <property type="entry name" value="DUF7602"/>
    <property type="match status" value="1"/>
</dbReference>
<dbReference type="InterPro" id="IPR025605">
    <property type="entry name" value="OST-HTH/LOTUS_dom"/>
</dbReference>
<dbReference type="PhylomeDB" id="A0A0G4ELI3"/>
<dbReference type="CDD" id="cd08824">
    <property type="entry name" value="LOTUS"/>
    <property type="match status" value="1"/>
</dbReference>
<dbReference type="OrthoDB" id="447390at2759"/>
<gene>
    <name evidence="3" type="ORF">Vbra_12263</name>
</gene>
<feature type="compositionally biased region" description="Polar residues" evidence="1">
    <location>
        <begin position="551"/>
        <end position="560"/>
    </location>
</feature>
<proteinExistence type="predicted"/>
<name>A0A0G4ELI3_VITBC</name>
<dbReference type="EMBL" id="CDMY01000255">
    <property type="protein sequence ID" value="CEL97678.1"/>
    <property type="molecule type" value="Genomic_DNA"/>
</dbReference>
<feature type="domain" description="HTH OST-type" evidence="2">
    <location>
        <begin position="329"/>
        <end position="404"/>
    </location>
</feature>
<organism evidence="3 4">
    <name type="scientific">Vitrella brassicaformis (strain CCMP3155)</name>
    <dbReference type="NCBI Taxonomy" id="1169540"/>
    <lineage>
        <taxon>Eukaryota</taxon>
        <taxon>Sar</taxon>
        <taxon>Alveolata</taxon>
        <taxon>Colpodellida</taxon>
        <taxon>Vitrellaceae</taxon>
        <taxon>Vitrella</taxon>
    </lineage>
</organism>
<feature type="region of interest" description="Disordered" evidence="1">
    <location>
        <begin position="124"/>
        <end position="149"/>
    </location>
</feature>
<keyword evidence="4" id="KW-1185">Reference proteome</keyword>
<dbReference type="InterPro" id="IPR041966">
    <property type="entry name" value="LOTUS-like"/>
</dbReference>
<sequence length="593" mass="63618">MLDHPEAPSMSPCCALDATLPLAANQNGDMLASSSVSTACPPSSAGTSPVSAASSSEPVTHETAVTHQALLLYALTSLYEDQIHPFFCDIERRLQELQAPPVVEKHFVALYSLMPAVYEVTPAPHDNTAATRDSPSSGVRPFPSPSPSTRVYLRSQHIPCGFRGWVDPKSSVNPYPERVWRQLSDYLCVLMREGGCGRGGEATGEFAYQFKGGRYGMAMELKKRSLHWTNEWTLGEMCHIVQLAITKGLLAYENNILQPVAACKGIASAVLEVTPRTQAQPPSPTTPTSPGFPPNTTTTTTTTTATSDGLADECDGRGGKGGGAACLKDVELVKECISSLLKDFPQGILLSQFKRRFSAKFRRTIVPTAFGHIKLSSFLTHPPMDEVCRVYKSRDNKVTIHPTNYVPLPGMEPLTPLTARANAVTVDVPDDAFFPPDVPQDIRNITYNHWTARNAPPPASHPTTHPAPLTLELPRSSSAAAAPCRNLTIIIPGQTTPTPHTHPHTGTPHPFVQYGDRVASWDVDDGPLLPTPSRGQVWHGVPVREGGGSPKTPSTATSSGDEGAGVGSWDGLGSPFLPYKKGAGGGLYRAAVW</sequence>
<evidence type="ECO:0000259" key="2">
    <source>
        <dbReference type="PROSITE" id="PS51644"/>
    </source>
</evidence>
<dbReference type="InterPro" id="IPR025677">
    <property type="entry name" value="OST-HTH-assoc_dom"/>
</dbReference>
<reference evidence="3 4" key="1">
    <citation type="submission" date="2014-11" db="EMBL/GenBank/DDBJ databases">
        <authorList>
            <person name="Zhu J."/>
            <person name="Qi W."/>
            <person name="Song R."/>
        </authorList>
    </citation>
    <scope>NUCLEOTIDE SEQUENCE [LARGE SCALE GENOMIC DNA]</scope>
</reference>
<feature type="compositionally biased region" description="Low complexity" evidence="1">
    <location>
        <begin position="294"/>
        <end position="306"/>
    </location>
</feature>
<protein>
    <recommendedName>
        <fullName evidence="2">HTH OST-type domain-containing protein</fullName>
    </recommendedName>
</protein>
<feature type="region of interest" description="Disordered" evidence="1">
    <location>
        <begin position="276"/>
        <end position="307"/>
    </location>
</feature>
<feature type="region of interest" description="Disordered" evidence="1">
    <location>
        <begin position="528"/>
        <end position="566"/>
    </location>
</feature>
<dbReference type="InParanoid" id="A0A0G4ELI3"/>
<dbReference type="VEuPathDB" id="CryptoDB:Vbra_12263"/>
<dbReference type="Proteomes" id="UP000041254">
    <property type="component" value="Unassembled WGS sequence"/>
</dbReference>
<accession>A0A0G4ELI3</accession>